<evidence type="ECO:0000313" key="2">
    <source>
        <dbReference type="EMBL" id="CAB4199565.1"/>
    </source>
</evidence>
<sequence>MSMFTDYNDIEVLRETIKRDRPTELYSKDGVTISNIAYGEEYGKEYAEIGWCLPDGCLVVLEDHGNNPHLGVAMGVRIWL</sequence>
<evidence type="ECO:0000313" key="1">
    <source>
        <dbReference type="EMBL" id="CAB4182784.1"/>
    </source>
</evidence>
<organism evidence="2">
    <name type="scientific">uncultured Caudovirales phage</name>
    <dbReference type="NCBI Taxonomy" id="2100421"/>
    <lineage>
        <taxon>Viruses</taxon>
        <taxon>Duplodnaviria</taxon>
        <taxon>Heunggongvirae</taxon>
        <taxon>Uroviricota</taxon>
        <taxon>Caudoviricetes</taxon>
        <taxon>Peduoviridae</taxon>
        <taxon>Maltschvirus</taxon>
        <taxon>Maltschvirus maltsch</taxon>
    </lineage>
</organism>
<dbReference type="EMBL" id="LR798385">
    <property type="protein sequence ID" value="CAB5228365.1"/>
    <property type="molecule type" value="Genomic_DNA"/>
</dbReference>
<proteinExistence type="predicted"/>
<dbReference type="EMBL" id="LR797042">
    <property type="protein sequence ID" value="CAB4182784.1"/>
    <property type="molecule type" value="Genomic_DNA"/>
</dbReference>
<protein>
    <submittedName>
        <fullName evidence="2">Uncharacterized protein</fullName>
    </submittedName>
</protein>
<reference evidence="2" key="1">
    <citation type="submission" date="2020-05" db="EMBL/GenBank/DDBJ databases">
        <authorList>
            <person name="Chiriac C."/>
            <person name="Salcher M."/>
            <person name="Ghai R."/>
            <person name="Kavagutti S V."/>
        </authorList>
    </citation>
    <scope>NUCLEOTIDE SEQUENCE</scope>
</reference>
<dbReference type="EMBL" id="LR797278">
    <property type="protein sequence ID" value="CAB4199565.1"/>
    <property type="molecule type" value="Genomic_DNA"/>
</dbReference>
<gene>
    <name evidence="1" type="ORF">UFOVP1084_18</name>
    <name evidence="2" type="ORF">UFOVP1328_61</name>
    <name evidence="3" type="ORF">UFOVP1532_29</name>
</gene>
<evidence type="ECO:0000313" key="3">
    <source>
        <dbReference type="EMBL" id="CAB5228365.1"/>
    </source>
</evidence>
<name>A0A6J5S2E2_9CAUD</name>
<accession>A0A6J5S2E2</accession>